<accession>A0A6J7DHW9</accession>
<evidence type="ECO:0000313" key="1">
    <source>
        <dbReference type="EMBL" id="CAB4868454.1"/>
    </source>
</evidence>
<sequence>MAFGTTFALVSWEPISETEDPLLTSTTTLLLADPEPAVRPSIDTVSKANRRRTARARVKAITITFLRFTAPPTEPPSFISDHRAKTAA</sequence>
<reference evidence="1" key="1">
    <citation type="submission" date="2020-05" db="EMBL/GenBank/DDBJ databases">
        <authorList>
            <person name="Chiriac C."/>
            <person name="Salcher M."/>
            <person name="Ghai R."/>
            <person name="Kavagutti S V."/>
        </authorList>
    </citation>
    <scope>NUCLEOTIDE SEQUENCE</scope>
</reference>
<gene>
    <name evidence="1" type="ORF">UFOPK3317_00769</name>
</gene>
<name>A0A6J7DHW9_9ZZZZ</name>
<dbReference type="AlphaFoldDB" id="A0A6J7DHW9"/>
<protein>
    <submittedName>
        <fullName evidence="1">Unannotated protein</fullName>
    </submittedName>
</protein>
<proteinExistence type="predicted"/>
<dbReference type="EMBL" id="CAFBLK010000115">
    <property type="protein sequence ID" value="CAB4868454.1"/>
    <property type="molecule type" value="Genomic_DNA"/>
</dbReference>
<organism evidence="1">
    <name type="scientific">freshwater metagenome</name>
    <dbReference type="NCBI Taxonomy" id="449393"/>
    <lineage>
        <taxon>unclassified sequences</taxon>
        <taxon>metagenomes</taxon>
        <taxon>ecological metagenomes</taxon>
    </lineage>
</organism>